<dbReference type="SUPFAM" id="SSF74653">
    <property type="entry name" value="TolA/TonB C-terminal domain"/>
    <property type="match status" value="1"/>
</dbReference>
<keyword evidence="3" id="KW-0813">Transport</keyword>
<evidence type="ECO:0000256" key="3">
    <source>
        <dbReference type="ARBA" id="ARBA00022448"/>
    </source>
</evidence>
<dbReference type="NCBIfam" id="TIGR01352">
    <property type="entry name" value="tonB_Cterm"/>
    <property type="match status" value="1"/>
</dbReference>
<dbReference type="InterPro" id="IPR037682">
    <property type="entry name" value="TonB_C"/>
</dbReference>
<dbReference type="RefSeq" id="WP_123791567.1">
    <property type="nucleotide sequence ID" value="NZ_RKQK01000001.1"/>
</dbReference>
<dbReference type="OrthoDB" id="7722272at2"/>
<keyword evidence="8" id="KW-1133">Transmembrane helix</keyword>
<feature type="compositionally biased region" description="Low complexity" evidence="10">
    <location>
        <begin position="139"/>
        <end position="168"/>
    </location>
</feature>
<evidence type="ECO:0000256" key="6">
    <source>
        <dbReference type="ARBA" id="ARBA00022692"/>
    </source>
</evidence>
<keyword evidence="6" id="KW-0812">Transmembrane</keyword>
<feature type="region of interest" description="Disordered" evidence="10">
    <location>
        <begin position="102"/>
        <end position="189"/>
    </location>
</feature>
<reference evidence="12 13" key="1">
    <citation type="submission" date="2018-11" db="EMBL/GenBank/DDBJ databases">
        <title>Genomic Encyclopedia of Type Strains, Phase IV (KMG-IV): sequencing the most valuable type-strain genomes for metagenomic binning, comparative biology and taxonomic classification.</title>
        <authorList>
            <person name="Goeker M."/>
        </authorList>
    </citation>
    <scope>NUCLEOTIDE SEQUENCE [LARGE SCALE GENOMIC DNA]</scope>
    <source>
        <strain evidence="12 13">DSM 104731</strain>
    </source>
</reference>
<feature type="compositionally biased region" description="Basic residues" evidence="10">
    <location>
        <begin position="127"/>
        <end position="137"/>
    </location>
</feature>
<dbReference type="GO" id="GO:0015031">
    <property type="term" value="P:protein transport"/>
    <property type="evidence" value="ECO:0007669"/>
    <property type="project" value="UniProtKB-KW"/>
</dbReference>
<accession>A0A3N4UUT0</accession>
<evidence type="ECO:0000256" key="2">
    <source>
        <dbReference type="ARBA" id="ARBA00006555"/>
    </source>
</evidence>
<protein>
    <submittedName>
        <fullName evidence="12">Outer membrane transport energization protein TonB</fullName>
    </submittedName>
</protein>
<evidence type="ECO:0000256" key="4">
    <source>
        <dbReference type="ARBA" id="ARBA00022475"/>
    </source>
</evidence>
<dbReference type="EMBL" id="RKQK01000001">
    <property type="protein sequence ID" value="RPE71341.1"/>
    <property type="molecule type" value="Genomic_DNA"/>
</dbReference>
<gene>
    <name evidence="12" type="ORF">EDD53_0458</name>
</gene>
<evidence type="ECO:0000256" key="1">
    <source>
        <dbReference type="ARBA" id="ARBA00004383"/>
    </source>
</evidence>
<keyword evidence="13" id="KW-1185">Reference proteome</keyword>
<evidence type="ECO:0000256" key="5">
    <source>
        <dbReference type="ARBA" id="ARBA00022519"/>
    </source>
</evidence>
<evidence type="ECO:0000256" key="8">
    <source>
        <dbReference type="ARBA" id="ARBA00022989"/>
    </source>
</evidence>
<comment type="similarity">
    <text evidence="2">Belongs to the TonB family.</text>
</comment>
<dbReference type="GO" id="GO:0005886">
    <property type="term" value="C:plasma membrane"/>
    <property type="evidence" value="ECO:0007669"/>
    <property type="project" value="UniProtKB-SubCell"/>
</dbReference>
<dbReference type="PANTHER" id="PTHR33446">
    <property type="entry name" value="PROTEIN TONB-RELATED"/>
    <property type="match status" value="1"/>
</dbReference>
<organism evidence="12 13">
    <name type="scientific">Pacificibacter maritimus</name>
    <dbReference type="NCBI Taxonomy" id="762213"/>
    <lineage>
        <taxon>Bacteria</taxon>
        <taxon>Pseudomonadati</taxon>
        <taxon>Pseudomonadota</taxon>
        <taxon>Alphaproteobacteria</taxon>
        <taxon>Rhodobacterales</taxon>
        <taxon>Roseobacteraceae</taxon>
        <taxon>Pacificibacter</taxon>
    </lineage>
</organism>
<keyword evidence="7" id="KW-0653">Protein transport</keyword>
<comment type="subcellular location">
    <subcellularLocation>
        <location evidence="1">Cell inner membrane</location>
        <topology evidence="1">Single-pass membrane protein</topology>
        <orientation evidence="1">Periplasmic side</orientation>
    </subcellularLocation>
</comment>
<dbReference type="InterPro" id="IPR006260">
    <property type="entry name" value="TonB/TolA_C"/>
</dbReference>
<evidence type="ECO:0000256" key="10">
    <source>
        <dbReference type="SAM" id="MobiDB-lite"/>
    </source>
</evidence>
<dbReference type="Gene3D" id="3.30.1150.10">
    <property type="match status" value="1"/>
</dbReference>
<comment type="caution">
    <text evidence="12">The sequence shown here is derived from an EMBL/GenBank/DDBJ whole genome shotgun (WGS) entry which is preliminary data.</text>
</comment>
<evidence type="ECO:0000256" key="7">
    <source>
        <dbReference type="ARBA" id="ARBA00022927"/>
    </source>
</evidence>
<dbReference type="AlphaFoldDB" id="A0A3N4UUT0"/>
<evidence type="ECO:0000313" key="13">
    <source>
        <dbReference type="Proteomes" id="UP000269689"/>
    </source>
</evidence>
<feature type="compositionally biased region" description="Pro residues" evidence="10">
    <location>
        <begin position="109"/>
        <end position="124"/>
    </location>
</feature>
<name>A0A3N4UUT0_9RHOB</name>
<feature type="compositionally biased region" description="Low complexity" evidence="10">
    <location>
        <begin position="176"/>
        <end position="189"/>
    </location>
</feature>
<keyword evidence="9" id="KW-0472">Membrane</keyword>
<dbReference type="GO" id="GO:0055085">
    <property type="term" value="P:transmembrane transport"/>
    <property type="evidence" value="ECO:0007669"/>
    <property type="project" value="InterPro"/>
</dbReference>
<evidence type="ECO:0000313" key="12">
    <source>
        <dbReference type="EMBL" id="RPE71341.1"/>
    </source>
</evidence>
<sequence>MKRVFEPLIFGGLAVALHLGFLTKAPTDGAEAAGNEGASLMSLQAANAQIEQMVADWEKPVEVTQTVAPLSQIAPPQDAAPVVTPTAMPDLAPSQSAAVALPDMTTSTPQPPVVDAPAPQPVPKIAPKARPKPKPAVKPKPVVKSAPSAPDATQTGKASQGQNAQKASGSGGGQAAGTAGKSSAASLSKSQQASLMAQWGAQIRSRINRKKRAPHGASKTGRTTLRITVARSGTITAAQVSGSSGIAALDDAALQAVSRAGKMPSAPKGLTEASYTFNLPIAFQ</sequence>
<evidence type="ECO:0000256" key="9">
    <source>
        <dbReference type="ARBA" id="ARBA00023136"/>
    </source>
</evidence>
<dbReference type="Pfam" id="PF13103">
    <property type="entry name" value="TonB_2"/>
    <property type="match status" value="1"/>
</dbReference>
<dbReference type="PROSITE" id="PS52015">
    <property type="entry name" value="TONB_CTD"/>
    <property type="match status" value="1"/>
</dbReference>
<dbReference type="InterPro" id="IPR051045">
    <property type="entry name" value="TonB-dependent_transducer"/>
</dbReference>
<keyword evidence="4" id="KW-1003">Cell membrane</keyword>
<dbReference type="Proteomes" id="UP000269689">
    <property type="component" value="Unassembled WGS sequence"/>
</dbReference>
<evidence type="ECO:0000259" key="11">
    <source>
        <dbReference type="PROSITE" id="PS52015"/>
    </source>
</evidence>
<feature type="domain" description="TonB C-terminal" evidence="11">
    <location>
        <begin position="195"/>
        <end position="284"/>
    </location>
</feature>
<keyword evidence="5" id="KW-0997">Cell inner membrane</keyword>
<proteinExistence type="inferred from homology"/>